<dbReference type="Proteomes" id="UP000216605">
    <property type="component" value="Unassembled WGS sequence"/>
</dbReference>
<dbReference type="AlphaFoldDB" id="A0A256A2H5"/>
<accession>A0A256A2H5</accession>
<reference evidence="1 2" key="1">
    <citation type="submission" date="2017-07" db="EMBL/GenBank/DDBJ databases">
        <title>Flavobacterium cyanobacteriorum sp. nov., isolated from cyanobacterial aggregates in a eutrophic lake.</title>
        <authorList>
            <person name="Cai H."/>
        </authorList>
    </citation>
    <scope>NUCLEOTIDE SEQUENCE [LARGE SCALE GENOMIC DNA]</scope>
    <source>
        <strain evidence="1 2">TH021</strain>
    </source>
</reference>
<organism evidence="1 2">
    <name type="scientific">Flavobacterium cyanobacteriorum</name>
    <dbReference type="NCBI Taxonomy" id="2022802"/>
    <lineage>
        <taxon>Bacteria</taxon>
        <taxon>Pseudomonadati</taxon>
        <taxon>Bacteroidota</taxon>
        <taxon>Flavobacteriia</taxon>
        <taxon>Flavobacteriales</taxon>
        <taxon>Flavobacteriaceae</taxon>
        <taxon>Flavobacterium</taxon>
    </lineage>
</organism>
<gene>
    <name evidence="1" type="ORF">CHU92_00935</name>
</gene>
<evidence type="ECO:0000313" key="2">
    <source>
        <dbReference type="Proteomes" id="UP000216605"/>
    </source>
</evidence>
<name>A0A256A2H5_9FLAO</name>
<protein>
    <submittedName>
        <fullName evidence="1">Uncharacterized protein</fullName>
    </submittedName>
</protein>
<evidence type="ECO:0000313" key="1">
    <source>
        <dbReference type="EMBL" id="OYQ47923.1"/>
    </source>
</evidence>
<proteinExistence type="predicted"/>
<sequence length="303" mass="35373">MMPVKILTVIGIGAVMVRYHQIVNIHFPISYLWSVFTKKPTLFTNNMMKNFALLIIALICPSLFAQNNIIQLEEVTITKSQHNAAKKIIRNVKKRLRNNFNTHEKLYRVNQTAVVNDNDTVINNNMVVMFVIKSLDNNFTKTIIKDDANKLFRSSLFFQGYDDYRDSPEYWISQVLYNKNLNILGFDFFNNTAGYNFKITYDEKFITVSFTSDDMYSGFFICERETFNLQTLSFKNSDAYPFDVSNSDNGKKTGLKKWIYEVESSTIEFRTDESDKICLANVTVLEKISGYFFEKYFSTRQKI</sequence>
<comment type="caution">
    <text evidence="1">The sequence shown here is derived from an EMBL/GenBank/DDBJ whole genome shotgun (WGS) entry which is preliminary data.</text>
</comment>
<keyword evidence="2" id="KW-1185">Reference proteome</keyword>
<dbReference type="EMBL" id="NOXV01000085">
    <property type="protein sequence ID" value="OYQ47923.1"/>
    <property type="molecule type" value="Genomic_DNA"/>
</dbReference>